<dbReference type="EC" id="3.6.1.23" evidence="7"/>
<feature type="binding site" evidence="7">
    <location>
        <begin position="70"/>
        <end position="72"/>
    </location>
    <ligand>
        <name>substrate</name>
    </ligand>
</feature>
<dbReference type="InterPro" id="IPR008181">
    <property type="entry name" value="dUTPase"/>
</dbReference>
<feature type="domain" description="dUTPase-like" evidence="8">
    <location>
        <begin position="18"/>
        <end position="149"/>
    </location>
</feature>
<sequence length="151" mass="16327">MVKKIDVKVKVLKHAEGIDLPAYQTIHSSGMDIRAAVEKQVILKKGEVKAIETGLIFAIPEGFEIQIRPRSGLALKHGITCLNTPGTIDADYRGEVKVILANLGKEDFVIERGMRIAQAVLCPVFQANLIKVDDIDSTERGSGGFGSTGVK</sequence>
<evidence type="ECO:0000256" key="6">
    <source>
        <dbReference type="ARBA" id="ARBA00047686"/>
    </source>
</evidence>
<dbReference type="EMBL" id="AP017470">
    <property type="protein sequence ID" value="BBB33506.1"/>
    <property type="molecule type" value="Genomic_DNA"/>
</dbReference>
<dbReference type="FunFam" id="2.70.40.10:FF:000002">
    <property type="entry name" value="dUTP diphosphatase"/>
    <property type="match status" value="1"/>
</dbReference>
<keyword evidence="4 7" id="KW-0460">Magnesium</keyword>
<dbReference type="NCBIfam" id="TIGR00576">
    <property type="entry name" value="dut"/>
    <property type="match status" value="1"/>
</dbReference>
<dbReference type="GO" id="GO:0046081">
    <property type="term" value="P:dUTP catabolic process"/>
    <property type="evidence" value="ECO:0007669"/>
    <property type="project" value="InterPro"/>
</dbReference>
<dbReference type="GO" id="GO:0006226">
    <property type="term" value="P:dUMP biosynthetic process"/>
    <property type="evidence" value="ECO:0007669"/>
    <property type="project" value="UniProtKB-UniRule"/>
</dbReference>
<evidence type="ECO:0000256" key="5">
    <source>
        <dbReference type="ARBA" id="ARBA00023080"/>
    </source>
</evidence>
<reference evidence="9 10" key="1">
    <citation type="journal article" date="2012" name="Extremophiles">
        <title>Thermotomaculum hydrothermale gen. nov., sp. nov., a novel heterotrophic thermophile within the phylum Acidobacteria from a deep-sea hydrothermal vent chimney in the Southern Okinawa Trough.</title>
        <authorList>
            <person name="Izumi H."/>
            <person name="Nunoura T."/>
            <person name="Miyazaki M."/>
            <person name="Mino S."/>
            <person name="Toki T."/>
            <person name="Takai K."/>
            <person name="Sako Y."/>
            <person name="Sawabe T."/>
            <person name="Nakagawa S."/>
        </authorList>
    </citation>
    <scope>NUCLEOTIDE SEQUENCE [LARGE SCALE GENOMIC DNA]</scope>
    <source>
        <strain evidence="9 10">AC55</strain>
    </source>
</reference>
<evidence type="ECO:0000256" key="1">
    <source>
        <dbReference type="ARBA" id="ARBA00006581"/>
    </source>
</evidence>
<dbReference type="InterPro" id="IPR029054">
    <property type="entry name" value="dUTPase-like"/>
</dbReference>
<dbReference type="KEGG" id="thyd:TTHT_2067"/>
<evidence type="ECO:0000313" key="9">
    <source>
        <dbReference type="EMBL" id="BBB33506.1"/>
    </source>
</evidence>
<dbReference type="Gene3D" id="2.70.40.10">
    <property type="match status" value="1"/>
</dbReference>
<dbReference type="PANTHER" id="PTHR11241:SF0">
    <property type="entry name" value="DEOXYURIDINE 5'-TRIPHOSPHATE NUCLEOTIDOHYDROLASE"/>
    <property type="match status" value="1"/>
</dbReference>
<keyword evidence="2 7" id="KW-0479">Metal-binding</keyword>
<keyword evidence="5 7" id="KW-0546">Nucleotide metabolism</keyword>
<name>A0A7R6PSH1_9BACT</name>
<dbReference type="GO" id="GO:0004170">
    <property type="term" value="F:dUTP diphosphatase activity"/>
    <property type="evidence" value="ECO:0007669"/>
    <property type="project" value="UniProtKB-UniRule"/>
</dbReference>
<evidence type="ECO:0000256" key="7">
    <source>
        <dbReference type="HAMAP-Rule" id="MF_00116"/>
    </source>
</evidence>
<dbReference type="InterPro" id="IPR036157">
    <property type="entry name" value="dUTPase-like_sf"/>
</dbReference>
<accession>A0A7R6PSH1</accession>
<dbReference type="CDD" id="cd07557">
    <property type="entry name" value="trimeric_dUTPase"/>
    <property type="match status" value="1"/>
</dbReference>
<comment type="catalytic activity">
    <reaction evidence="6 7">
        <text>dUTP + H2O = dUMP + diphosphate + H(+)</text>
        <dbReference type="Rhea" id="RHEA:10248"/>
        <dbReference type="ChEBI" id="CHEBI:15377"/>
        <dbReference type="ChEBI" id="CHEBI:15378"/>
        <dbReference type="ChEBI" id="CHEBI:33019"/>
        <dbReference type="ChEBI" id="CHEBI:61555"/>
        <dbReference type="ChEBI" id="CHEBI:246422"/>
        <dbReference type="EC" id="3.6.1.23"/>
    </reaction>
</comment>
<keyword evidence="3 7" id="KW-0378">Hydrolase</keyword>
<proteinExistence type="inferred from homology"/>
<comment type="pathway">
    <text evidence="7">Pyrimidine metabolism; dUMP biosynthesis; dUMP from dCTP (dUTP route): step 2/2.</text>
</comment>
<evidence type="ECO:0000256" key="4">
    <source>
        <dbReference type="ARBA" id="ARBA00022842"/>
    </source>
</evidence>
<comment type="cofactor">
    <cofactor evidence="7">
        <name>Mg(2+)</name>
        <dbReference type="ChEBI" id="CHEBI:18420"/>
    </cofactor>
</comment>
<evidence type="ECO:0000256" key="2">
    <source>
        <dbReference type="ARBA" id="ARBA00022723"/>
    </source>
</evidence>
<evidence type="ECO:0000313" key="10">
    <source>
        <dbReference type="Proteomes" id="UP000595564"/>
    </source>
</evidence>
<evidence type="ECO:0000259" key="8">
    <source>
        <dbReference type="Pfam" id="PF00692"/>
    </source>
</evidence>
<comment type="similarity">
    <text evidence="1 7">Belongs to the dUTPase family.</text>
</comment>
<gene>
    <name evidence="7 9" type="primary">dut</name>
    <name evidence="9" type="ORF">TTHT_2067</name>
</gene>
<evidence type="ECO:0000256" key="3">
    <source>
        <dbReference type="ARBA" id="ARBA00022801"/>
    </source>
</evidence>
<feature type="binding site" evidence="7">
    <location>
        <begin position="87"/>
        <end position="89"/>
    </location>
    <ligand>
        <name>substrate</name>
    </ligand>
</feature>
<dbReference type="GO" id="GO:0000287">
    <property type="term" value="F:magnesium ion binding"/>
    <property type="evidence" value="ECO:0007669"/>
    <property type="project" value="UniProtKB-UniRule"/>
</dbReference>
<dbReference type="SUPFAM" id="SSF51283">
    <property type="entry name" value="dUTPase-like"/>
    <property type="match status" value="1"/>
</dbReference>
<organism evidence="9 10">
    <name type="scientific">Thermotomaculum hydrothermale</name>
    <dbReference type="NCBI Taxonomy" id="981385"/>
    <lineage>
        <taxon>Bacteria</taxon>
        <taxon>Pseudomonadati</taxon>
        <taxon>Acidobacteriota</taxon>
        <taxon>Holophagae</taxon>
        <taxon>Thermotomaculales</taxon>
        <taxon>Thermotomaculaceae</taxon>
        <taxon>Thermotomaculum</taxon>
    </lineage>
</organism>
<dbReference type="AlphaFoldDB" id="A0A7R6PSH1"/>
<keyword evidence="10" id="KW-1185">Reference proteome</keyword>
<dbReference type="NCBIfam" id="NF001862">
    <property type="entry name" value="PRK00601.1"/>
    <property type="match status" value="1"/>
</dbReference>
<comment type="caution">
    <text evidence="7">Lacks conserved residue(s) required for the propagation of feature annotation.</text>
</comment>
<comment type="function">
    <text evidence="7">This enzyme is involved in nucleotide metabolism: it produces dUMP, the immediate precursor of thymidine nucleotides and it decreases the intracellular concentration of dUTP so that uracil cannot be incorporated into DNA.</text>
</comment>
<protein>
    <recommendedName>
        <fullName evidence="7">Deoxyuridine 5'-triphosphate nucleotidohydrolase</fullName>
        <shortName evidence="7">dUTPase</shortName>
        <ecNumber evidence="7">3.6.1.23</ecNumber>
    </recommendedName>
    <alternativeName>
        <fullName evidence="7">dUTP pyrophosphatase</fullName>
    </alternativeName>
</protein>
<feature type="binding site" evidence="7">
    <location>
        <position position="83"/>
    </location>
    <ligand>
        <name>substrate</name>
    </ligand>
</feature>
<dbReference type="InterPro" id="IPR033704">
    <property type="entry name" value="dUTPase_trimeric"/>
</dbReference>
<dbReference type="Pfam" id="PF00692">
    <property type="entry name" value="dUTPase"/>
    <property type="match status" value="1"/>
</dbReference>
<dbReference type="RefSeq" id="WP_201327816.1">
    <property type="nucleotide sequence ID" value="NZ_AP017470.1"/>
</dbReference>
<dbReference type="UniPathway" id="UPA00610">
    <property type="reaction ID" value="UER00666"/>
</dbReference>
<dbReference type="HAMAP" id="MF_00116">
    <property type="entry name" value="dUTPase_bact"/>
    <property type="match status" value="1"/>
</dbReference>
<dbReference type="PANTHER" id="PTHR11241">
    <property type="entry name" value="DEOXYURIDINE 5'-TRIPHOSPHATE NUCLEOTIDOHYDROLASE"/>
    <property type="match status" value="1"/>
</dbReference>
<dbReference type="Proteomes" id="UP000595564">
    <property type="component" value="Chromosome"/>
</dbReference>